<dbReference type="SMART" id="SM00270">
    <property type="entry name" value="ChtBD1"/>
    <property type="match status" value="1"/>
</dbReference>
<comment type="caution">
    <text evidence="17">The sequence shown here is derived from an EMBL/GenBank/DDBJ whole genome shotgun (WGS) entry which is preliminary data.</text>
</comment>
<keyword evidence="8" id="KW-0119">Carbohydrate metabolism</keyword>
<proteinExistence type="inferred from homology"/>
<dbReference type="Gene3D" id="3.20.20.80">
    <property type="entry name" value="Glycosidases"/>
    <property type="match status" value="1"/>
</dbReference>
<evidence type="ECO:0000256" key="1">
    <source>
        <dbReference type="ARBA" id="ARBA00000822"/>
    </source>
</evidence>
<dbReference type="Pfam" id="PF00187">
    <property type="entry name" value="Chitin_bind_1"/>
    <property type="match status" value="1"/>
</dbReference>
<comment type="caution">
    <text evidence="11">Lacks conserved residue(s) required for the propagation of feature annotation.</text>
</comment>
<dbReference type="InterPro" id="IPR018392">
    <property type="entry name" value="LysM"/>
</dbReference>
<evidence type="ECO:0000256" key="9">
    <source>
        <dbReference type="ARBA" id="ARBA00023295"/>
    </source>
</evidence>
<evidence type="ECO:0000256" key="4">
    <source>
        <dbReference type="ARBA" id="ARBA00022669"/>
    </source>
</evidence>
<feature type="disulfide bond" evidence="11">
    <location>
        <begin position="94"/>
        <end position="106"/>
    </location>
</feature>
<dbReference type="InterPro" id="IPR001223">
    <property type="entry name" value="Glyco_hydro18_cat"/>
</dbReference>
<feature type="domain" description="GH18" evidence="16">
    <location>
        <begin position="130"/>
        <end position="480"/>
    </location>
</feature>
<organism evidence="17 18">
    <name type="scientific">Penicillium bovifimosum</name>
    <dbReference type="NCBI Taxonomy" id="126998"/>
    <lineage>
        <taxon>Eukaryota</taxon>
        <taxon>Fungi</taxon>
        <taxon>Dikarya</taxon>
        <taxon>Ascomycota</taxon>
        <taxon>Pezizomycotina</taxon>
        <taxon>Eurotiomycetes</taxon>
        <taxon>Eurotiomycetidae</taxon>
        <taxon>Eurotiales</taxon>
        <taxon>Aspergillaceae</taxon>
        <taxon>Penicillium</taxon>
    </lineage>
</organism>
<reference evidence="17" key="2">
    <citation type="journal article" date="2023" name="IMA Fungus">
        <title>Comparative genomic study of the Penicillium genus elucidates a diverse pangenome and 15 lateral gene transfer events.</title>
        <authorList>
            <person name="Petersen C."/>
            <person name="Sorensen T."/>
            <person name="Nielsen M.R."/>
            <person name="Sondergaard T.E."/>
            <person name="Sorensen J.L."/>
            <person name="Fitzpatrick D.A."/>
            <person name="Frisvad J.C."/>
            <person name="Nielsen K.L."/>
        </authorList>
    </citation>
    <scope>NUCLEOTIDE SEQUENCE</scope>
    <source>
        <strain evidence="17">IBT 22155</strain>
    </source>
</reference>
<evidence type="ECO:0000256" key="8">
    <source>
        <dbReference type="ARBA" id="ARBA00023277"/>
    </source>
</evidence>
<accession>A0A9W9GJV0</accession>
<dbReference type="InterPro" id="IPR001579">
    <property type="entry name" value="Glyco_hydro_18_chit_AS"/>
</dbReference>
<feature type="chain" id="PRO_5040871993" description="chitinase" evidence="13">
    <location>
        <begin position="23"/>
        <end position="1082"/>
    </location>
</feature>
<dbReference type="CDD" id="cd00035">
    <property type="entry name" value="ChtBD1"/>
    <property type="match status" value="1"/>
</dbReference>
<dbReference type="InterPro" id="IPR001002">
    <property type="entry name" value="Chitin-bd_1"/>
</dbReference>
<dbReference type="Gene3D" id="3.30.60.10">
    <property type="entry name" value="Endochitinase-like"/>
    <property type="match status" value="1"/>
</dbReference>
<dbReference type="SUPFAM" id="SSF51445">
    <property type="entry name" value="(Trans)glycosidases"/>
    <property type="match status" value="1"/>
</dbReference>
<dbReference type="PROSITE" id="PS01095">
    <property type="entry name" value="GH18_1"/>
    <property type="match status" value="1"/>
</dbReference>
<dbReference type="GO" id="GO:0008843">
    <property type="term" value="F:endochitinase activity"/>
    <property type="evidence" value="ECO:0007669"/>
    <property type="project" value="UniProtKB-EC"/>
</dbReference>
<keyword evidence="4 11" id="KW-0147">Chitin-binding</keyword>
<evidence type="ECO:0000256" key="13">
    <source>
        <dbReference type="SAM" id="SignalP"/>
    </source>
</evidence>
<dbReference type="InterPro" id="IPR029070">
    <property type="entry name" value="Chitinase_insertion_sf"/>
</dbReference>
<dbReference type="CDD" id="cd00118">
    <property type="entry name" value="LysM"/>
    <property type="match status" value="1"/>
</dbReference>
<feature type="domain" description="LysM" evidence="15">
    <location>
        <begin position="662"/>
        <end position="709"/>
    </location>
</feature>
<keyword evidence="9 12" id="KW-0326">Glycosidase</keyword>
<dbReference type="AlphaFoldDB" id="A0A9W9GJV0"/>
<dbReference type="SUPFAM" id="SSF54106">
    <property type="entry name" value="LysM domain"/>
    <property type="match status" value="1"/>
</dbReference>
<dbReference type="Gene3D" id="3.10.50.10">
    <property type="match status" value="1"/>
</dbReference>
<comment type="catalytic activity">
    <reaction evidence="1">
        <text>Random endo-hydrolysis of N-acetyl-beta-D-glucosaminide (1-&gt;4)-beta-linkages in chitin and chitodextrins.</text>
        <dbReference type="EC" id="3.2.1.14"/>
    </reaction>
</comment>
<comment type="similarity">
    <text evidence="2">Belongs to the glycosyl hydrolase 18 family. Chitinase class V subfamily.</text>
</comment>
<evidence type="ECO:0000259" key="15">
    <source>
        <dbReference type="PROSITE" id="PS51782"/>
    </source>
</evidence>
<dbReference type="GO" id="GO:0000272">
    <property type="term" value="P:polysaccharide catabolic process"/>
    <property type="evidence" value="ECO:0007669"/>
    <property type="project" value="UniProtKB-KW"/>
</dbReference>
<sequence>MRSVWSLAAALQLLLVVSGVQADDVPCSVDNPCTEGCCSSVSEVCGYGPGYCGSTCIQAASLNSTCTHLSECNPGSYPGWGETWASNYSTSESCPLNVCCSEFGFCGTSTDFCGTSTWDSPSCSSNTTATRRIGYYEAFNLDHACNTMTVEEIPVGGYTHLIFSFLYIDPDTYEMAPMESNQTDLYARFTALKDYGVETWISIGGWAMTDPGEYSHVFSKLAASTTAQTKFLSSLKAFLANYGFDGVDIDWEYPGAPDRYGSDADYENFVSFLKNVRSSLGSDYGLSITLPSSYWYLQYFDIVNLEKHFNFMAYDIYGTWDATISSIGSRVYASTNLTMIEAGLKLLWHNNIEPSKVNLGLGLYGRSYTLEDSSCTEPGCAFTTGGNPGPCSQTEGLLSYDEIMDIIDDSSRNPTVWLDSEAAVKIAVYDGDQWVAYDDPETLQMKLDFTNSECMGGYCFSPEVFQGNIAKSQAESISNSPDLFPAGGSGKVYISPHIWDEDSPEVSCVAPCTLILPPLHMEASRTVTWPALTTPVLVSKDGSIVTSTTTISIPAFGVGSIPFWPVTIASNKTSGALVPVQSITPPSLVIVFPGSVAPLPIATTNYTSVAEDQVASMNQGNSSNPSASGTVIGPATNTASATSTAVVTPSLIAANMESGCTKFYQIQSGDSCWSVENDNNIDASDFEAWNPDVGTDCASGVWLDYYYCISHSGSASSSSGGSGGSSSTSSTVVPVFYSTSHSVTIQPQATHATITPSKTIPSINFESGKPKDSGSSDGDCDGCGTLDCAIFGCDGKCGIFGCDGGCGLTWCGGGCGLSTCGPGCGTTGCVVEGGGGGGGSTGSIGLESGEDGDCEDIKTVDVCTVFIKSFSTSGMESSSTTTTTACAYSEGCSATPTTTTTTVSTTGTYSTEKVSFMYTSTSVPASVMSSISSRISSQRSVWDATRWSGYTITATSASSSANALPTGFQIVQDVRGAADVQFVWWAVYYTGLDLPIVLDDRMQPGLDEWNAKNTETTFCDQTSWFSMDDSGNLIGDSDGVKYTCTPIPGVSATAIPPTSTYTEVGDNDTVYPVYDCLTHICT</sequence>
<dbReference type="InterPro" id="IPR011583">
    <property type="entry name" value="Chitinase_II/V-like_cat"/>
</dbReference>
<keyword evidence="6" id="KW-0146">Chitin degradation</keyword>
<dbReference type="EC" id="3.2.1.14" evidence="3"/>
<dbReference type="Gene3D" id="3.10.350.10">
    <property type="entry name" value="LysM domain"/>
    <property type="match status" value="1"/>
</dbReference>
<dbReference type="PROSITE" id="PS51782">
    <property type="entry name" value="LYSM"/>
    <property type="match status" value="1"/>
</dbReference>
<feature type="disulfide bond" evidence="11">
    <location>
        <begin position="99"/>
        <end position="113"/>
    </location>
</feature>
<dbReference type="GeneID" id="81409431"/>
<dbReference type="InterPro" id="IPR018371">
    <property type="entry name" value="Chitin-binding_1_CS"/>
</dbReference>
<evidence type="ECO:0000256" key="11">
    <source>
        <dbReference type="PROSITE-ProRule" id="PRU00261"/>
    </source>
</evidence>
<dbReference type="PANTHER" id="PTHR47700">
    <property type="entry name" value="V CHITINASE, PUTATIVE (AFU_ORTHOLOGUE AFUA_6G13720)-RELATED"/>
    <property type="match status" value="1"/>
</dbReference>
<dbReference type="GO" id="GO:0006032">
    <property type="term" value="P:chitin catabolic process"/>
    <property type="evidence" value="ECO:0007669"/>
    <property type="project" value="UniProtKB-KW"/>
</dbReference>
<dbReference type="PROSITE" id="PS50941">
    <property type="entry name" value="CHIT_BIND_I_2"/>
    <property type="match status" value="1"/>
</dbReference>
<dbReference type="SUPFAM" id="SSF54556">
    <property type="entry name" value="Chitinase insertion domain"/>
    <property type="match status" value="1"/>
</dbReference>
<dbReference type="GO" id="GO:0008061">
    <property type="term" value="F:chitin binding"/>
    <property type="evidence" value="ECO:0007669"/>
    <property type="project" value="UniProtKB-UniRule"/>
</dbReference>
<evidence type="ECO:0000256" key="2">
    <source>
        <dbReference type="ARBA" id="ARBA00008682"/>
    </source>
</evidence>
<feature type="domain" description="Chitin-binding type-1" evidence="14">
    <location>
        <begin position="69"/>
        <end position="129"/>
    </location>
</feature>
<dbReference type="PANTHER" id="PTHR47700:SF2">
    <property type="entry name" value="CHITINASE"/>
    <property type="match status" value="1"/>
</dbReference>
<keyword evidence="10" id="KW-0624">Polysaccharide degradation</keyword>
<gene>
    <name evidence="17" type="ORF">N7515_009517</name>
</gene>
<dbReference type="InterPro" id="IPR036779">
    <property type="entry name" value="LysM_dom_sf"/>
</dbReference>
<evidence type="ECO:0000256" key="3">
    <source>
        <dbReference type="ARBA" id="ARBA00012729"/>
    </source>
</evidence>
<dbReference type="Proteomes" id="UP001149079">
    <property type="component" value="Unassembled WGS sequence"/>
</dbReference>
<dbReference type="EMBL" id="JAPQKL010000007">
    <property type="protein sequence ID" value="KAJ5121556.1"/>
    <property type="molecule type" value="Genomic_DNA"/>
</dbReference>
<keyword evidence="13" id="KW-0732">Signal</keyword>
<evidence type="ECO:0000313" key="18">
    <source>
        <dbReference type="Proteomes" id="UP001149079"/>
    </source>
</evidence>
<evidence type="ECO:0000256" key="5">
    <source>
        <dbReference type="ARBA" id="ARBA00022801"/>
    </source>
</evidence>
<reference evidence="17" key="1">
    <citation type="submission" date="2022-11" db="EMBL/GenBank/DDBJ databases">
        <authorList>
            <person name="Petersen C."/>
        </authorList>
    </citation>
    <scope>NUCLEOTIDE SEQUENCE</scope>
    <source>
        <strain evidence="17">IBT 22155</strain>
    </source>
</reference>
<dbReference type="InterPro" id="IPR053214">
    <property type="entry name" value="LysM12-like"/>
</dbReference>
<keyword evidence="7" id="KW-0843">Virulence</keyword>
<keyword evidence="18" id="KW-1185">Reference proteome</keyword>
<dbReference type="SUPFAM" id="SSF57016">
    <property type="entry name" value="Plant lectins/antimicrobial peptides"/>
    <property type="match status" value="1"/>
</dbReference>
<dbReference type="Pfam" id="PF00704">
    <property type="entry name" value="Glyco_hydro_18"/>
    <property type="match status" value="1"/>
</dbReference>
<evidence type="ECO:0000259" key="16">
    <source>
        <dbReference type="PROSITE" id="PS51910"/>
    </source>
</evidence>
<dbReference type="RefSeq" id="XP_056518060.1">
    <property type="nucleotide sequence ID" value="XM_056670261.1"/>
</dbReference>
<name>A0A9W9GJV0_9EURO</name>
<dbReference type="InterPro" id="IPR017853">
    <property type="entry name" value="GH"/>
</dbReference>
<evidence type="ECO:0000256" key="12">
    <source>
        <dbReference type="RuleBase" id="RU000489"/>
    </source>
</evidence>
<evidence type="ECO:0000256" key="7">
    <source>
        <dbReference type="ARBA" id="ARBA00023026"/>
    </source>
</evidence>
<dbReference type="PROSITE" id="PS51910">
    <property type="entry name" value="GH18_2"/>
    <property type="match status" value="1"/>
</dbReference>
<feature type="signal peptide" evidence="13">
    <location>
        <begin position="1"/>
        <end position="22"/>
    </location>
</feature>
<evidence type="ECO:0000259" key="14">
    <source>
        <dbReference type="PROSITE" id="PS50941"/>
    </source>
</evidence>
<protein>
    <recommendedName>
        <fullName evidence="3">chitinase</fullName>
        <ecNumber evidence="3">3.2.1.14</ecNumber>
    </recommendedName>
</protein>
<dbReference type="SMART" id="SM00636">
    <property type="entry name" value="Glyco_18"/>
    <property type="match status" value="1"/>
</dbReference>
<dbReference type="OrthoDB" id="73875at2759"/>
<evidence type="ECO:0000313" key="17">
    <source>
        <dbReference type="EMBL" id="KAJ5121556.1"/>
    </source>
</evidence>
<dbReference type="PROSITE" id="PS00026">
    <property type="entry name" value="CHIT_BIND_I_1"/>
    <property type="match status" value="1"/>
</dbReference>
<evidence type="ECO:0000256" key="6">
    <source>
        <dbReference type="ARBA" id="ARBA00023024"/>
    </source>
</evidence>
<dbReference type="InterPro" id="IPR036861">
    <property type="entry name" value="Endochitinase-like_sf"/>
</dbReference>
<keyword evidence="11" id="KW-1015">Disulfide bond</keyword>
<keyword evidence="5 12" id="KW-0378">Hydrolase</keyword>
<evidence type="ECO:0000256" key="10">
    <source>
        <dbReference type="ARBA" id="ARBA00023326"/>
    </source>
</evidence>